<dbReference type="EMBL" id="WEFP01000055">
    <property type="protein sequence ID" value="KAB7571635.1"/>
    <property type="molecule type" value="Genomic_DNA"/>
</dbReference>
<dbReference type="Proteomes" id="UP000469871">
    <property type="component" value="Unassembled WGS sequence"/>
</dbReference>
<reference evidence="1 2" key="1">
    <citation type="submission" date="2019-10" db="EMBL/GenBank/DDBJ databases">
        <title>Evolutionary dynamics of vancomycin-resistant Enterococcus faecium during gastrointestinal tract colonization and bloodstream infection in immunocompromised pediatric patients.</title>
        <authorList>
            <person name="Chilambi G.S."/>
            <person name="Nordstrom H.R."/>
            <person name="Evans D.R."/>
            <person name="Ferrolino J."/>
            <person name="Hayden R.T."/>
            <person name="Maron G.M."/>
            <person name="Vo A.N."/>
            <person name="Gilmore M.S."/>
            <person name="Wolf J."/>
            <person name="Rosch J.W."/>
            <person name="Van Tyne D."/>
        </authorList>
    </citation>
    <scope>NUCLEOTIDE SEQUENCE [LARGE SCALE GENOMIC DNA]</scope>
    <source>
        <strain evidence="1 2">VRECG27</strain>
    </source>
</reference>
<proteinExistence type="predicted"/>
<comment type="caution">
    <text evidence="1">The sequence shown here is derived from an EMBL/GenBank/DDBJ whole genome shotgun (WGS) entry which is preliminary data.</text>
</comment>
<gene>
    <name evidence="1" type="ORF">GBM73_18265</name>
</gene>
<feature type="non-terminal residue" evidence="1">
    <location>
        <position position="53"/>
    </location>
</feature>
<dbReference type="AlphaFoldDB" id="A0A7V8C7C5"/>
<name>A0A7V8C7C5_ENTFC</name>
<protein>
    <submittedName>
        <fullName evidence="1">IS30 family transposase</fullName>
    </submittedName>
</protein>
<organism evidence="1 2">
    <name type="scientific">Enterococcus faecium</name>
    <name type="common">Streptococcus faecium</name>
    <dbReference type="NCBI Taxonomy" id="1352"/>
    <lineage>
        <taxon>Bacteria</taxon>
        <taxon>Bacillati</taxon>
        <taxon>Bacillota</taxon>
        <taxon>Bacilli</taxon>
        <taxon>Lactobacillales</taxon>
        <taxon>Enterococcaceae</taxon>
        <taxon>Enterococcus</taxon>
    </lineage>
</organism>
<sequence>MTYTHLTTDELVIIESYFKMNQSVAKTAHCLNRSRQTIHKVYLFFKQGKSALE</sequence>
<evidence type="ECO:0000313" key="1">
    <source>
        <dbReference type="EMBL" id="KAB7571635.1"/>
    </source>
</evidence>
<evidence type="ECO:0000313" key="2">
    <source>
        <dbReference type="Proteomes" id="UP000469871"/>
    </source>
</evidence>
<accession>A0A7V8C7C5</accession>